<evidence type="ECO:0000259" key="4">
    <source>
        <dbReference type="PROSITE" id="PS51203"/>
    </source>
</evidence>
<name>A0ABP0EBQ7_9ASCO</name>
<dbReference type="Gene3D" id="1.25.40.10">
    <property type="entry name" value="Tetratricopeptide repeat domain"/>
    <property type="match status" value="1"/>
</dbReference>
<proteinExistence type="inferred from homology"/>
<dbReference type="Proteomes" id="UP001497600">
    <property type="component" value="Chromosome C"/>
</dbReference>
<evidence type="ECO:0000259" key="3">
    <source>
        <dbReference type="PROSITE" id="PS51048"/>
    </source>
</evidence>
<gene>
    <name evidence="5" type="primary">SGT1</name>
    <name evidence="5" type="ORF">CAAN4_C00584</name>
</gene>
<accession>A0ABP0EBQ7</accession>
<dbReference type="PROSITE" id="PS51203">
    <property type="entry name" value="CS"/>
    <property type="match status" value="1"/>
</dbReference>
<feature type="domain" description="SGS" evidence="3">
    <location>
        <begin position="286"/>
        <end position="371"/>
    </location>
</feature>
<dbReference type="EMBL" id="OZ004255">
    <property type="protein sequence ID" value="CAK7898986.1"/>
    <property type="molecule type" value="Genomic_DNA"/>
</dbReference>
<dbReference type="InterPro" id="IPR019734">
    <property type="entry name" value="TPR_rpt"/>
</dbReference>
<feature type="compositionally biased region" description="Low complexity" evidence="2">
    <location>
        <begin position="130"/>
        <end position="156"/>
    </location>
</feature>
<feature type="region of interest" description="Disordered" evidence="2">
    <location>
        <begin position="353"/>
        <end position="372"/>
    </location>
</feature>
<keyword evidence="6" id="KW-1185">Reference proteome</keyword>
<reference evidence="5 6" key="1">
    <citation type="submission" date="2024-01" db="EMBL/GenBank/DDBJ databases">
        <authorList>
            <consortium name="Genoscope - CEA"/>
            <person name="William W."/>
        </authorList>
    </citation>
    <scope>NUCLEOTIDE SEQUENCE [LARGE SCALE GENOMIC DNA]</scope>
    <source>
        <strain evidence="5 6">29B2s-10</strain>
    </source>
</reference>
<evidence type="ECO:0000313" key="6">
    <source>
        <dbReference type="Proteomes" id="UP001497600"/>
    </source>
</evidence>
<feature type="domain" description="CS" evidence="4">
    <location>
        <begin position="168"/>
        <end position="259"/>
    </location>
</feature>
<dbReference type="PANTHER" id="PTHR45862">
    <property type="entry name" value="PROTEIN SGT1 HOMOLOG"/>
    <property type="match status" value="1"/>
</dbReference>
<dbReference type="SUPFAM" id="SSF48452">
    <property type="entry name" value="TPR-like"/>
    <property type="match status" value="1"/>
</dbReference>
<dbReference type="SMART" id="SM00028">
    <property type="entry name" value="TPR"/>
    <property type="match status" value="3"/>
</dbReference>
<dbReference type="Pfam" id="PF05002">
    <property type="entry name" value="SGS"/>
    <property type="match status" value="1"/>
</dbReference>
<feature type="region of interest" description="Disordered" evidence="2">
    <location>
        <begin position="260"/>
        <end position="282"/>
    </location>
</feature>
<dbReference type="InterPro" id="IPR011990">
    <property type="entry name" value="TPR-like_helical_dom_sf"/>
</dbReference>
<dbReference type="InterPro" id="IPR008978">
    <property type="entry name" value="HSP20-like_chaperone"/>
</dbReference>
<dbReference type="SUPFAM" id="SSF49764">
    <property type="entry name" value="HSP20-like chaperones"/>
    <property type="match status" value="1"/>
</dbReference>
<dbReference type="PROSITE" id="PS51048">
    <property type="entry name" value="SGS"/>
    <property type="match status" value="1"/>
</dbReference>
<comment type="similarity">
    <text evidence="1">Belongs to the SGT1 family.</text>
</comment>
<evidence type="ECO:0000313" key="5">
    <source>
        <dbReference type="EMBL" id="CAK7898986.1"/>
    </source>
</evidence>
<dbReference type="InterPro" id="IPR007699">
    <property type="entry name" value="SGS_dom"/>
</dbReference>
<evidence type="ECO:0000256" key="1">
    <source>
        <dbReference type="ARBA" id="ARBA00008509"/>
    </source>
</evidence>
<feature type="region of interest" description="Disordered" evidence="2">
    <location>
        <begin position="127"/>
        <end position="157"/>
    </location>
</feature>
<feature type="compositionally biased region" description="Polar residues" evidence="2">
    <location>
        <begin position="268"/>
        <end position="282"/>
    </location>
</feature>
<organism evidence="5 6">
    <name type="scientific">[Candida] anglica</name>
    <dbReference type="NCBI Taxonomy" id="148631"/>
    <lineage>
        <taxon>Eukaryota</taxon>
        <taxon>Fungi</taxon>
        <taxon>Dikarya</taxon>
        <taxon>Ascomycota</taxon>
        <taxon>Saccharomycotina</taxon>
        <taxon>Pichiomycetes</taxon>
        <taxon>Debaryomycetaceae</taxon>
        <taxon>Kurtzmaniella</taxon>
    </lineage>
</organism>
<dbReference type="CDD" id="cd06466">
    <property type="entry name" value="p23_CS_SGT1_like"/>
    <property type="match status" value="1"/>
</dbReference>
<protein>
    <submittedName>
        <fullName evidence="5">Protein Sgt1p</fullName>
    </submittedName>
</protein>
<dbReference type="InterPro" id="IPR007052">
    <property type="entry name" value="CS_dom"/>
</dbReference>
<dbReference type="Pfam" id="PF04969">
    <property type="entry name" value="CS"/>
    <property type="match status" value="1"/>
</dbReference>
<evidence type="ECO:0000256" key="2">
    <source>
        <dbReference type="SAM" id="MobiDB-lite"/>
    </source>
</evidence>
<sequence>MAIEQHIKRGDLCLDEKDFLGAISNYSLALKENPKAFQALLKRSTAYQRLKNLDAAKRDISEAFQVAESRGKRSDIGLCYFRLGLIFYIEKDFEVALKNIQKAEEFDCQEQTLSNWKAKAEYDVKKNASSDKSGSSTSGNTPTSTPTPVNTTTGSTHIDTINKHAPLKVKIRDDWYQSSSAVIITIYAKNINPDTLKIQFSNKSVSISFPSAANSEYNYNLDPLFAEINSTESTFKVYGTKLEITLVKVDKSLKWNSLERSGDDDTVQPIQTSANTDSKQNLPVTAYPTSSKKAVNWSNFKVTDDDDEVDNSESDFFAKLYKDTDDDTRRAMMKSYVESNGTVLTTNWDEAKTKTFETSPPEGMVAKSWEKK</sequence>
<dbReference type="InterPro" id="IPR044563">
    <property type="entry name" value="Sgt1-like"/>
</dbReference>
<dbReference type="Gene3D" id="2.60.40.790">
    <property type="match status" value="1"/>
</dbReference>